<evidence type="ECO:0000313" key="12">
    <source>
        <dbReference type="Proteomes" id="UP000886998"/>
    </source>
</evidence>
<dbReference type="FunFam" id="3.30.160.60:FF:000019">
    <property type="entry name" value="GLI family zinc finger 3"/>
    <property type="match status" value="1"/>
</dbReference>
<evidence type="ECO:0000256" key="4">
    <source>
        <dbReference type="ARBA" id="ARBA00022737"/>
    </source>
</evidence>
<evidence type="ECO:0000256" key="8">
    <source>
        <dbReference type="ARBA" id="ARBA00023242"/>
    </source>
</evidence>
<keyword evidence="7" id="KW-0238">DNA-binding</keyword>
<evidence type="ECO:0000256" key="1">
    <source>
        <dbReference type="ARBA" id="ARBA00004123"/>
    </source>
</evidence>
<comment type="caution">
    <text evidence="11">The sequence shown here is derived from an EMBL/GenBank/DDBJ whole genome shotgun (WGS) entry which is preliminary data.</text>
</comment>
<dbReference type="PROSITE" id="PS00028">
    <property type="entry name" value="ZINC_FINGER_C2H2_1"/>
    <property type="match status" value="3"/>
</dbReference>
<accession>A0A8X6XGI0</accession>
<comment type="similarity">
    <text evidence="2">Belongs to the GLI C2H2-type zinc-finger protein family.</text>
</comment>
<keyword evidence="5 9" id="KW-0863">Zinc-finger</keyword>
<dbReference type="GO" id="GO:0000122">
    <property type="term" value="P:negative regulation of transcription by RNA polymerase II"/>
    <property type="evidence" value="ECO:0007669"/>
    <property type="project" value="UniProtKB-ARBA"/>
</dbReference>
<dbReference type="InterPro" id="IPR036236">
    <property type="entry name" value="Znf_C2H2_sf"/>
</dbReference>
<dbReference type="SMART" id="SM00355">
    <property type="entry name" value="ZnF_C2H2"/>
    <property type="match status" value="3"/>
</dbReference>
<name>A0A8X6XGI0_9ARAC</name>
<comment type="subcellular location">
    <subcellularLocation>
        <location evidence="1">Nucleus</location>
    </subcellularLocation>
</comment>
<keyword evidence="4" id="KW-0677">Repeat</keyword>
<dbReference type="GO" id="GO:0000978">
    <property type="term" value="F:RNA polymerase II cis-regulatory region sequence-specific DNA binding"/>
    <property type="evidence" value="ECO:0007669"/>
    <property type="project" value="TreeGrafter"/>
</dbReference>
<dbReference type="GO" id="GO:0005634">
    <property type="term" value="C:nucleus"/>
    <property type="evidence" value="ECO:0007669"/>
    <property type="project" value="UniProtKB-SubCell"/>
</dbReference>
<dbReference type="Pfam" id="PF00096">
    <property type="entry name" value="zf-C2H2"/>
    <property type="match status" value="3"/>
</dbReference>
<keyword evidence="12" id="KW-1185">Reference proteome</keyword>
<dbReference type="FunFam" id="3.30.160.60:FF:000048">
    <property type="entry name" value="GLI family zinc finger 3"/>
    <property type="match status" value="1"/>
</dbReference>
<dbReference type="SUPFAM" id="SSF57667">
    <property type="entry name" value="beta-beta-alpha zinc fingers"/>
    <property type="match status" value="2"/>
</dbReference>
<organism evidence="11 12">
    <name type="scientific">Trichonephila inaurata madagascariensis</name>
    <dbReference type="NCBI Taxonomy" id="2747483"/>
    <lineage>
        <taxon>Eukaryota</taxon>
        <taxon>Metazoa</taxon>
        <taxon>Ecdysozoa</taxon>
        <taxon>Arthropoda</taxon>
        <taxon>Chelicerata</taxon>
        <taxon>Arachnida</taxon>
        <taxon>Araneae</taxon>
        <taxon>Araneomorphae</taxon>
        <taxon>Entelegynae</taxon>
        <taxon>Araneoidea</taxon>
        <taxon>Nephilidae</taxon>
        <taxon>Trichonephila</taxon>
        <taxon>Trichonephila inaurata</taxon>
    </lineage>
</organism>
<dbReference type="InterPro" id="IPR043359">
    <property type="entry name" value="GLI-like"/>
</dbReference>
<evidence type="ECO:0000256" key="7">
    <source>
        <dbReference type="ARBA" id="ARBA00023125"/>
    </source>
</evidence>
<sequence length="195" mass="22510">MRVHSGEKPNKCMFMGCDKAFSRLENLKIHFRSHTGERPYHCQYIGCPKAFSNSSDRAKHQRTHQDSKPYYCQEPGCNKRYTDPSSLRKHVKNHVLRMEQLNKRGRTSKAASSFDSYFTSSEECSEFNQRYSESSLTDTEHSGSFSSDNEEAYILSWSSQTFVNGGEWNEFFIQKDEKDPSSSLLSDSSYVSDPF</sequence>
<dbReference type="PANTHER" id="PTHR45718:SF3">
    <property type="entry name" value="ZINC FINGER PROTEIN GLIS1"/>
    <property type="match status" value="1"/>
</dbReference>
<dbReference type="Gene3D" id="3.30.160.60">
    <property type="entry name" value="Classic Zinc Finger"/>
    <property type="match status" value="3"/>
</dbReference>
<keyword evidence="8" id="KW-0539">Nucleus</keyword>
<feature type="domain" description="C2H2-type" evidence="10">
    <location>
        <begin position="70"/>
        <end position="99"/>
    </location>
</feature>
<evidence type="ECO:0000256" key="3">
    <source>
        <dbReference type="ARBA" id="ARBA00022723"/>
    </source>
</evidence>
<evidence type="ECO:0000256" key="9">
    <source>
        <dbReference type="PROSITE-ProRule" id="PRU00042"/>
    </source>
</evidence>
<evidence type="ECO:0000259" key="10">
    <source>
        <dbReference type="PROSITE" id="PS50157"/>
    </source>
</evidence>
<protein>
    <submittedName>
        <fullName evidence="11">Zinc finger protein GLIS3</fullName>
    </submittedName>
</protein>
<dbReference type="PANTHER" id="PTHR45718">
    <property type="entry name" value="TRANSCRIPTIONAL ACTIVATOR CUBITUS INTERRUPTUS"/>
    <property type="match status" value="1"/>
</dbReference>
<feature type="domain" description="C2H2-type" evidence="10">
    <location>
        <begin position="40"/>
        <end position="69"/>
    </location>
</feature>
<dbReference type="FunFam" id="3.30.160.60:FF:000359">
    <property type="entry name" value="GLIS family zinc finger 2"/>
    <property type="match status" value="1"/>
</dbReference>
<keyword evidence="6" id="KW-0862">Zinc</keyword>
<dbReference type="AlphaFoldDB" id="A0A8X6XGI0"/>
<dbReference type="EMBL" id="BMAV01008571">
    <property type="protein sequence ID" value="GFY52242.1"/>
    <property type="molecule type" value="Genomic_DNA"/>
</dbReference>
<reference evidence="11" key="1">
    <citation type="submission" date="2020-08" db="EMBL/GenBank/DDBJ databases">
        <title>Multicomponent nature underlies the extraordinary mechanical properties of spider dragline silk.</title>
        <authorList>
            <person name="Kono N."/>
            <person name="Nakamura H."/>
            <person name="Mori M."/>
            <person name="Yoshida Y."/>
            <person name="Ohtoshi R."/>
            <person name="Malay A.D."/>
            <person name="Moran D.A.P."/>
            <person name="Tomita M."/>
            <person name="Numata K."/>
            <person name="Arakawa K."/>
        </authorList>
    </citation>
    <scope>NUCLEOTIDE SEQUENCE</scope>
</reference>
<dbReference type="Proteomes" id="UP000886998">
    <property type="component" value="Unassembled WGS sequence"/>
</dbReference>
<gene>
    <name evidence="11" type="primary">Glis3</name>
    <name evidence="11" type="ORF">TNIN_371</name>
</gene>
<dbReference type="GO" id="GO:0000981">
    <property type="term" value="F:DNA-binding transcription factor activity, RNA polymerase II-specific"/>
    <property type="evidence" value="ECO:0007669"/>
    <property type="project" value="TreeGrafter"/>
</dbReference>
<dbReference type="InterPro" id="IPR013087">
    <property type="entry name" value="Znf_C2H2_type"/>
</dbReference>
<proteinExistence type="inferred from homology"/>
<evidence type="ECO:0000256" key="6">
    <source>
        <dbReference type="ARBA" id="ARBA00022833"/>
    </source>
</evidence>
<dbReference type="PROSITE" id="PS50157">
    <property type="entry name" value="ZINC_FINGER_C2H2_2"/>
    <property type="match status" value="3"/>
</dbReference>
<evidence type="ECO:0000256" key="2">
    <source>
        <dbReference type="ARBA" id="ARBA00010831"/>
    </source>
</evidence>
<dbReference type="OrthoDB" id="3214149at2759"/>
<evidence type="ECO:0000256" key="5">
    <source>
        <dbReference type="ARBA" id="ARBA00022771"/>
    </source>
</evidence>
<evidence type="ECO:0000313" key="11">
    <source>
        <dbReference type="EMBL" id="GFY52242.1"/>
    </source>
</evidence>
<dbReference type="GO" id="GO:0008270">
    <property type="term" value="F:zinc ion binding"/>
    <property type="evidence" value="ECO:0007669"/>
    <property type="project" value="UniProtKB-KW"/>
</dbReference>
<keyword evidence="3" id="KW-0479">Metal-binding</keyword>
<feature type="domain" description="C2H2-type" evidence="10">
    <location>
        <begin position="10"/>
        <end position="39"/>
    </location>
</feature>